<evidence type="ECO:0008006" key="3">
    <source>
        <dbReference type="Google" id="ProtNLM"/>
    </source>
</evidence>
<comment type="caution">
    <text evidence="1">The sequence shown here is derived from an EMBL/GenBank/DDBJ whole genome shotgun (WGS) entry which is preliminary data.</text>
</comment>
<reference evidence="1" key="1">
    <citation type="submission" date="2017-08" db="EMBL/GenBank/DDBJ databases">
        <authorList>
            <person name="Polle J.E."/>
            <person name="Barry K."/>
            <person name="Cushman J."/>
            <person name="Schmutz J."/>
            <person name="Tran D."/>
            <person name="Hathwaick L.T."/>
            <person name="Yim W.C."/>
            <person name="Jenkins J."/>
            <person name="Mckie-Krisberg Z.M."/>
            <person name="Prochnik S."/>
            <person name="Lindquist E."/>
            <person name="Dockter R.B."/>
            <person name="Adam C."/>
            <person name="Molina H."/>
            <person name="Bunkerborg J."/>
            <person name="Jin E."/>
            <person name="Buchheim M."/>
            <person name="Magnuson J."/>
        </authorList>
    </citation>
    <scope>NUCLEOTIDE SEQUENCE</scope>
    <source>
        <strain evidence="1">CCAP 19/18</strain>
    </source>
</reference>
<evidence type="ECO:0000313" key="2">
    <source>
        <dbReference type="Proteomes" id="UP000815325"/>
    </source>
</evidence>
<sequence>MGSLVQHTPRLEAVSLAGCNITGEGAEPLVVVLTECVTQTTLPCTLPSALPVLADEGAEP</sequence>
<gene>
    <name evidence="1" type="ORF">DUNSADRAFT_13076</name>
</gene>
<name>A0ABQ7H3H3_DUNSA</name>
<protein>
    <recommendedName>
        <fullName evidence="3">Encoded protein</fullName>
    </recommendedName>
</protein>
<dbReference type="Proteomes" id="UP000815325">
    <property type="component" value="Unassembled WGS sequence"/>
</dbReference>
<evidence type="ECO:0000313" key="1">
    <source>
        <dbReference type="EMBL" id="KAF5841413.1"/>
    </source>
</evidence>
<organism evidence="1 2">
    <name type="scientific">Dunaliella salina</name>
    <name type="common">Green alga</name>
    <name type="synonym">Protococcus salinus</name>
    <dbReference type="NCBI Taxonomy" id="3046"/>
    <lineage>
        <taxon>Eukaryota</taxon>
        <taxon>Viridiplantae</taxon>
        <taxon>Chlorophyta</taxon>
        <taxon>core chlorophytes</taxon>
        <taxon>Chlorophyceae</taxon>
        <taxon>CS clade</taxon>
        <taxon>Chlamydomonadales</taxon>
        <taxon>Dunaliellaceae</taxon>
        <taxon>Dunaliella</taxon>
    </lineage>
</organism>
<proteinExistence type="predicted"/>
<dbReference type="EMBL" id="MU069486">
    <property type="protein sequence ID" value="KAF5841413.1"/>
    <property type="molecule type" value="Genomic_DNA"/>
</dbReference>
<keyword evidence="2" id="KW-1185">Reference proteome</keyword>
<accession>A0ABQ7H3H3</accession>